<evidence type="ECO:0000313" key="2">
    <source>
        <dbReference type="EMBL" id="RQP02829.1"/>
    </source>
</evidence>
<dbReference type="SUPFAM" id="SSF53720">
    <property type="entry name" value="ALDH-like"/>
    <property type="match status" value="1"/>
</dbReference>
<reference evidence="2 3" key="1">
    <citation type="journal article" date="2006" name="Science">
        <title>The genome of black cottonwood, Populus trichocarpa (Torr. &amp; Gray).</title>
        <authorList>
            <person name="Tuskan G.A."/>
            <person name="Difazio S."/>
            <person name="Jansson S."/>
            <person name="Bohlmann J."/>
            <person name="Grigoriev I."/>
            <person name="Hellsten U."/>
            <person name="Putnam N."/>
            <person name="Ralph S."/>
            <person name="Rombauts S."/>
            <person name="Salamov A."/>
            <person name="Schein J."/>
            <person name="Sterck L."/>
            <person name="Aerts A."/>
            <person name="Bhalerao R.R."/>
            <person name="Bhalerao R.P."/>
            <person name="Blaudez D."/>
            <person name="Boerjan W."/>
            <person name="Brun A."/>
            <person name="Brunner A."/>
            <person name="Busov V."/>
            <person name="Campbell M."/>
            <person name="Carlson J."/>
            <person name="Chalot M."/>
            <person name="Chapman J."/>
            <person name="Chen G.L."/>
            <person name="Cooper D."/>
            <person name="Coutinho P.M."/>
            <person name="Couturier J."/>
            <person name="Covert S."/>
            <person name="Cronk Q."/>
            <person name="Cunningham R."/>
            <person name="Davis J."/>
            <person name="Degroeve S."/>
            <person name="Dejardin A."/>
            <person name="Depamphilis C."/>
            <person name="Detter J."/>
            <person name="Dirks B."/>
            <person name="Dubchak I."/>
            <person name="Duplessis S."/>
            <person name="Ehlting J."/>
            <person name="Ellis B."/>
            <person name="Gendler K."/>
            <person name="Goodstein D."/>
            <person name="Gribskov M."/>
            <person name="Grimwood J."/>
            <person name="Groover A."/>
            <person name="Gunter L."/>
            <person name="Hamberger B."/>
            <person name="Heinze B."/>
            <person name="Helariutta Y."/>
            <person name="Henrissat B."/>
            <person name="Holligan D."/>
            <person name="Holt R."/>
            <person name="Huang W."/>
            <person name="Islam-Faridi N."/>
            <person name="Jones S."/>
            <person name="Jones-Rhoades M."/>
            <person name="Jorgensen R."/>
            <person name="Joshi C."/>
            <person name="Kangasjarvi J."/>
            <person name="Karlsson J."/>
            <person name="Kelleher C."/>
            <person name="Kirkpatrick R."/>
            <person name="Kirst M."/>
            <person name="Kohler A."/>
            <person name="Kalluri U."/>
            <person name="Larimer F."/>
            <person name="Leebens-Mack J."/>
            <person name="Leple J.C."/>
            <person name="Locascio P."/>
            <person name="Lou Y."/>
            <person name="Lucas S."/>
            <person name="Martin F."/>
            <person name="Montanini B."/>
            <person name="Napoli C."/>
            <person name="Nelson D.R."/>
            <person name="Nelson C."/>
            <person name="Nieminen K."/>
            <person name="Nilsson O."/>
            <person name="Pereda V."/>
            <person name="Peter G."/>
            <person name="Philippe R."/>
            <person name="Pilate G."/>
            <person name="Poliakov A."/>
            <person name="Razumovskaya J."/>
            <person name="Richardson P."/>
            <person name="Rinaldi C."/>
            <person name="Ritland K."/>
            <person name="Rouze P."/>
            <person name="Ryaboy D."/>
            <person name="Schmutz J."/>
            <person name="Schrader J."/>
            <person name="Segerman B."/>
            <person name="Shin H."/>
            <person name="Siddiqui A."/>
            <person name="Sterky F."/>
            <person name="Terry A."/>
            <person name="Tsai C.J."/>
            <person name="Uberbacher E."/>
            <person name="Unneberg P."/>
            <person name="Vahala J."/>
            <person name="Wall K."/>
            <person name="Wessler S."/>
            <person name="Yang G."/>
            <person name="Yin T."/>
            <person name="Douglas C."/>
            <person name="Marra M."/>
            <person name="Sandberg G."/>
            <person name="Van de Peer Y."/>
            <person name="Rokhsar D."/>
        </authorList>
    </citation>
    <scope>NUCLEOTIDE SEQUENCE [LARGE SCALE GENOMIC DNA]</scope>
    <source>
        <strain evidence="3">cv. Nisqually</strain>
    </source>
</reference>
<feature type="domain" description="Aldehyde dehydrogenase" evidence="1">
    <location>
        <begin position="29"/>
        <end position="85"/>
    </location>
</feature>
<proteinExistence type="predicted"/>
<dbReference type="EMBL" id="CM009307">
    <property type="protein sequence ID" value="RQP02829.1"/>
    <property type="molecule type" value="Genomic_DNA"/>
</dbReference>
<sequence>MGSYIEENSASPVKLPTIKFTKLFINGEFVDSVSGKTFETIDPRTGEVIARVAEGDKEDVDLAVKAARQAFDDGPWPRMSGAVRNPI</sequence>
<dbReference type="PANTHER" id="PTHR11699">
    <property type="entry name" value="ALDEHYDE DEHYDROGENASE-RELATED"/>
    <property type="match status" value="1"/>
</dbReference>
<gene>
    <name evidence="2" type="ORF">POPTR_018G074951</name>
</gene>
<dbReference type="Proteomes" id="UP000006729">
    <property type="component" value="Chromosome 18"/>
</dbReference>
<accession>A0A3N7HX55</accession>
<keyword evidence="3" id="KW-1185">Reference proteome</keyword>
<dbReference type="AlphaFoldDB" id="A0A3N7HX55"/>
<evidence type="ECO:0000259" key="1">
    <source>
        <dbReference type="Pfam" id="PF00171"/>
    </source>
</evidence>
<organism evidence="2 3">
    <name type="scientific">Populus trichocarpa</name>
    <name type="common">Western balsam poplar</name>
    <name type="synonym">Populus balsamifera subsp. trichocarpa</name>
    <dbReference type="NCBI Taxonomy" id="3694"/>
    <lineage>
        <taxon>Eukaryota</taxon>
        <taxon>Viridiplantae</taxon>
        <taxon>Streptophyta</taxon>
        <taxon>Embryophyta</taxon>
        <taxon>Tracheophyta</taxon>
        <taxon>Spermatophyta</taxon>
        <taxon>Magnoliopsida</taxon>
        <taxon>eudicotyledons</taxon>
        <taxon>Gunneridae</taxon>
        <taxon>Pentapetalae</taxon>
        <taxon>rosids</taxon>
        <taxon>fabids</taxon>
        <taxon>Malpighiales</taxon>
        <taxon>Salicaceae</taxon>
        <taxon>Saliceae</taxon>
        <taxon>Populus</taxon>
    </lineage>
</organism>
<dbReference type="Gene3D" id="3.40.605.10">
    <property type="entry name" value="Aldehyde Dehydrogenase, Chain A, domain 1"/>
    <property type="match status" value="1"/>
</dbReference>
<dbReference type="Pfam" id="PF00171">
    <property type="entry name" value="Aldedh"/>
    <property type="match status" value="1"/>
</dbReference>
<dbReference type="InterPro" id="IPR016162">
    <property type="entry name" value="Ald_DH_N"/>
</dbReference>
<name>A0A3N7HX55_POPTR</name>
<dbReference type="STRING" id="3694.A0A3N7HX55"/>
<evidence type="ECO:0000313" key="3">
    <source>
        <dbReference type="Proteomes" id="UP000006729"/>
    </source>
</evidence>
<dbReference type="InterPro" id="IPR016161">
    <property type="entry name" value="Ald_DH/histidinol_DH"/>
</dbReference>
<protein>
    <recommendedName>
        <fullName evidence="1">Aldehyde dehydrogenase domain-containing protein</fullName>
    </recommendedName>
</protein>
<dbReference type="InParanoid" id="A0A3N7HX55"/>
<dbReference type="InterPro" id="IPR015590">
    <property type="entry name" value="Aldehyde_DH_dom"/>
</dbReference>
<dbReference type="GO" id="GO:0016491">
    <property type="term" value="F:oxidoreductase activity"/>
    <property type="evidence" value="ECO:0007669"/>
    <property type="project" value="InterPro"/>
</dbReference>